<feature type="region of interest" description="Disordered" evidence="1">
    <location>
        <begin position="287"/>
        <end position="344"/>
    </location>
</feature>
<proteinExistence type="predicted"/>
<feature type="compositionally biased region" description="Polar residues" evidence="1">
    <location>
        <begin position="164"/>
        <end position="173"/>
    </location>
</feature>
<feature type="compositionally biased region" description="Low complexity" evidence="1">
    <location>
        <begin position="75"/>
        <end position="121"/>
    </location>
</feature>
<keyword evidence="3" id="KW-1185">Reference proteome</keyword>
<evidence type="ECO:0000313" key="2">
    <source>
        <dbReference type="EMBL" id="ROR97613.1"/>
    </source>
</evidence>
<feature type="region of interest" description="Disordered" evidence="1">
    <location>
        <begin position="75"/>
        <end position="213"/>
    </location>
</feature>
<evidence type="ECO:0000256" key="1">
    <source>
        <dbReference type="SAM" id="MobiDB-lite"/>
    </source>
</evidence>
<feature type="compositionally biased region" description="Low complexity" evidence="1">
    <location>
        <begin position="311"/>
        <end position="339"/>
    </location>
</feature>
<feature type="compositionally biased region" description="Low complexity" evidence="1">
    <location>
        <begin position="132"/>
        <end position="150"/>
    </location>
</feature>
<dbReference type="EMBL" id="RKHQ01000001">
    <property type="protein sequence ID" value="ROR97613.1"/>
    <property type="molecule type" value="Genomic_DNA"/>
</dbReference>
<comment type="caution">
    <text evidence="2">The sequence shown here is derived from an EMBL/GenBank/DDBJ whole genome shotgun (WGS) entry which is preliminary data.</text>
</comment>
<evidence type="ECO:0000313" key="3">
    <source>
        <dbReference type="Proteomes" id="UP000275356"/>
    </source>
</evidence>
<dbReference type="AlphaFoldDB" id="A0A3N2DCW1"/>
<name>A0A3N2DCW1_9MICO</name>
<dbReference type="Proteomes" id="UP000275356">
    <property type="component" value="Unassembled WGS sequence"/>
</dbReference>
<protein>
    <submittedName>
        <fullName evidence="2">Uncharacterized protein</fullName>
    </submittedName>
</protein>
<accession>A0A3N2DCW1</accession>
<reference evidence="2 3" key="1">
    <citation type="submission" date="2018-11" db="EMBL/GenBank/DDBJ databases">
        <title>Sequencing the genomes of 1000 actinobacteria strains.</title>
        <authorList>
            <person name="Klenk H.-P."/>
        </authorList>
    </citation>
    <scope>NUCLEOTIDE SEQUENCE [LARGE SCALE GENOMIC DNA]</scope>
    <source>
        <strain evidence="2 3">DSM 13521</strain>
    </source>
</reference>
<gene>
    <name evidence="2" type="ORF">EDD28_2214</name>
</gene>
<sequence>MRLQASAGNGAVATLVRSSGVRASIGAGAVGSVGVGPLGVGPVAAAGRATTASAPAASGRDAAGVAGAVGPAAAQEGATTTGTPTAGAVSGVPAAASQTPASASTPAGPASATPEPTAAQPVTAVGPTETSAGAVPGGAAPASDAAREGPVPADPAAATGPTEGASTATTDESSAGPALAATEVAATPGAAESASEAAGAATPTRSAASSPGLARAKARVAGAARTLKQHGAPAAAGAAGVRAAAAPSGEREAIAKAGQADDMAAAEPRPFDRAAFIAAVHQAIAQQQPRTLEEADAQSRPDPAVATSVRQTVAAGQTQAAAPVAEATTAAPSTSQVPVEEPERLAPPVVVPAPAIHAAEAVPQPLPAEQTNLAAGPAAVSDQMARANVTEEQLARSNEPELTGALDAKRAGEAHSATAPGEVRAEEATVLAGARAGAEAAGAQASVAMVGARDTGLAAAHTSQGGAADRTAQMRARVTGRIHAIFDATRTTVEGILAGIGPSVEQQFVAGEQAAAQAFQNHHDQEMAAFRDRRYGGALGWTDWIADKLTSPPPEVNRIIESSRALYTARMTALVEQIADTVSAELGRASAAVQAGRAQIAEFVASRPAQERQVAQQAATEVGTGFTQLETSIDEKATALADDLAARYVEASAAVDERVTAMREANRGLIDRARDAVGGAITTILKMKDMLTGVLARAAGAVDQIIQDPIGFLGNFVGAIRAGVGQFVGNIATHLKRGLQEWLFGALAEAGIEVPETLDLKGVITLVLQLIGATWANLRARIVKRIGERAMAAVERGVEVIQLLVTKGIGGLWEWIAGKVTNLYEQVVEKIQDFVVTKVITAGVTWLISLLNPAAAFIKACRMIYDAVMWFVENAARLKDFVGSVLDSVESIARGGVGAVASLIENTMARTVPMIISGFASLLGLGGIAAKIKSILQTVQRPVGKLIDKVVDTAVRFGKRAMGRLTRGGRSRGPGARDDGALGPALRAARALLARPGATPETVRAALPGLTSEHGLRAASLQETSGRFHIHVQREDGDTPAVALGGGDHTDLVGRRVFVAAEKKIAKVVKIVTEHGFAMLQWDTGRAGPRSRNGPASFGVKADLLAEQLRAGGPAYTLATGNENQTTYTIDGENLRETYDGLTIRNVFYGGTNAYLHHLPAKLAPLRNPDGLTFRCPGTGSRPAHDAALTSATLDHAQSLAVHWKTHGHNATQRERVEFSGQSENLVVLCRSCNSSKGSGGVTYVRVIGVAFTGPNGDR</sequence>
<feature type="compositionally biased region" description="Low complexity" evidence="1">
    <location>
        <begin position="175"/>
        <end position="213"/>
    </location>
</feature>
<organism evidence="2 3">
    <name type="scientific">Salana multivorans</name>
    <dbReference type="NCBI Taxonomy" id="120377"/>
    <lineage>
        <taxon>Bacteria</taxon>
        <taxon>Bacillati</taxon>
        <taxon>Actinomycetota</taxon>
        <taxon>Actinomycetes</taxon>
        <taxon>Micrococcales</taxon>
        <taxon>Beutenbergiaceae</taxon>
        <taxon>Salana</taxon>
    </lineage>
</organism>